<dbReference type="OrthoDB" id="5918411at2"/>
<dbReference type="AlphaFoldDB" id="A0A1G7IJJ4"/>
<protein>
    <recommendedName>
        <fullName evidence="3">Nucleotidyltransferase</fullName>
    </recommendedName>
</protein>
<keyword evidence="2" id="KW-1185">Reference proteome</keyword>
<reference evidence="1 2" key="1">
    <citation type="submission" date="2016-10" db="EMBL/GenBank/DDBJ databases">
        <authorList>
            <person name="de Groot N.N."/>
        </authorList>
    </citation>
    <scope>NUCLEOTIDE SEQUENCE [LARGE SCALE GENOMIC DNA]</scope>
    <source>
        <strain evidence="1 2">47C3B</strain>
    </source>
</reference>
<sequence>MDYLKINFDELRFGGMKETIDALERAFQKFEIDFYLIGAFARDIWMNHLDHLPTRRTTYDIDFSIYIHKIEQFQELKDYLEQVEGFKRTDEPYRLLSPDQTIVDLIPFGGVEQNNMVYLEGHPPMDLSVFGNMQVLAHAKTIIANGSEFKVCTLAGLCILKLVAGNERAERFEKDMGDFYYILVNYMEIAGDTLFDVEHEDLIDEDFEPQIAAVKILARQMVPILKESLELQERIFAIFFKLKEGFDDREINEMHELEPQDKKIRRLKLVSSLNDELKSQL</sequence>
<organism evidence="1 2">
    <name type="scientific">Mucilaginibacter pineti</name>
    <dbReference type="NCBI Taxonomy" id="1391627"/>
    <lineage>
        <taxon>Bacteria</taxon>
        <taxon>Pseudomonadati</taxon>
        <taxon>Bacteroidota</taxon>
        <taxon>Sphingobacteriia</taxon>
        <taxon>Sphingobacteriales</taxon>
        <taxon>Sphingobacteriaceae</taxon>
        <taxon>Mucilaginibacter</taxon>
    </lineage>
</organism>
<dbReference type="RefSeq" id="WP_091153149.1">
    <property type="nucleotide sequence ID" value="NZ_FNAI01000013.1"/>
</dbReference>
<evidence type="ECO:0000313" key="2">
    <source>
        <dbReference type="Proteomes" id="UP000199072"/>
    </source>
</evidence>
<evidence type="ECO:0000313" key="1">
    <source>
        <dbReference type="EMBL" id="SDF12930.1"/>
    </source>
</evidence>
<accession>A0A1G7IJJ4</accession>
<dbReference type="STRING" id="1391627.SAMN05216464_11358"/>
<gene>
    <name evidence="1" type="ORF">SAMN05216464_11358</name>
</gene>
<evidence type="ECO:0008006" key="3">
    <source>
        <dbReference type="Google" id="ProtNLM"/>
    </source>
</evidence>
<dbReference type="EMBL" id="FNAI01000013">
    <property type="protein sequence ID" value="SDF12930.1"/>
    <property type="molecule type" value="Genomic_DNA"/>
</dbReference>
<dbReference type="Proteomes" id="UP000199072">
    <property type="component" value="Unassembled WGS sequence"/>
</dbReference>
<proteinExistence type="predicted"/>
<name>A0A1G7IJJ4_9SPHI</name>